<gene>
    <name evidence="10" type="ORF">STCU_01755</name>
    <name evidence="9" type="ORF">STCU_03443</name>
</gene>
<comment type="domain">
    <text evidence="8">The PAL motif is required for normal active site conformation.</text>
</comment>
<feature type="transmembrane region" description="Helical" evidence="8">
    <location>
        <begin position="96"/>
        <end position="118"/>
    </location>
</feature>
<comment type="subcellular location">
    <subcellularLocation>
        <location evidence="8">Endoplasmic reticulum membrane</location>
        <topology evidence="8">Multi-pass membrane protein</topology>
    </subcellularLocation>
    <subcellularLocation>
        <location evidence="8">Golgi apparatus membrane</location>
        <topology evidence="8">Multi-pass membrane protein</topology>
    </subcellularLocation>
</comment>
<dbReference type="Gene3D" id="1.10.472.100">
    <property type="entry name" value="Presenilin"/>
    <property type="match status" value="1"/>
</dbReference>
<comment type="similarity">
    <text evidence="1 8">Belongs to the peptidase A22A family.</text>
</comment>
<dbReference type="GO" id="GO:0016485">
    <property type="term" value="P:protein processing"/>
    <property type="evidence" value="ECO:0007669"/>
    <property type="project" value="InterPro"/>
</dbReference>
<dbReference type="GO" id="GO:0042500">
    <property type="term" value="F:aspartic endopeptidase activity, intramembrane cleaving"/>
    <property type="evidence" value="ECO:0007669"/>
    <property type="project" value="InterPro"/>
</dbReference>
<dbReference type="Pfam" id="PF01080">
    <property type="entry name" value="Presenilin"/>
    <property type="match status" value="2"/>
</dbReference>
<dbReference type="PRINTS" id="PR01072">
    <property type="entry name" value="PRESENILIN"/>
</dbReference>
<dbReference type="PANTHER" id="PTHR10202">
    <property type="entry name" value="PRESENILIN"/>
    <property type="match status" value="1"/>
</dbReference>
<dbReference type="GO" id="GO:0006509">
    <property type="term" value="P:membrane protein ectodomain proteolysis"/>
    <property type="evidence" value="ECO:0007669"/>
    <property type="project" value="TreeGrafter"/>
</dbReference>
<dbReference type="Proteomes" id="UP000015354">
    <property type="component" value="Unassembled WGS sequence"/>
</dbReference>
<evidence type="ECO:0000313" key="10">
    <source>
        <dbReference type="EMBL" id="EPY34216.1"/>
    </source>
</evidence>
<dbReference type="EC" id="3.4.23.-" evidence="8"/>
<dbReference type="AlphaFoldDB" id="S9URD1"/>
<keyword evidence="6 8" id="KW-0333">Golgi apparatus</keyword>
<comment type="caution">
    <text evidence="9">The sequence shown here is derived from an EMBL/GenBank/DDBJ whole genome shotgun (WGS) entry which is preliminary data.</text>
</comment>
<protein>
    <recommendedName>
        <fullName evidence="8">Presenilin</fullName>
        <ecNumber evidence="8">3.4.23.-</ecNumber>
    </recommendedName>
</protein>
<reference evidence="9 11" key="1">
    <citation type="journal article" date="2013" name="PLoS ONE">
        <title>Predicting the Proteins of Angomonas deanei, Strigomonas culicis and Their Respective Endosymbionts Reveals New Aspects of the Trypanosomatidae Family.</title>
        <authorList>
            <person name="Motta M.C."/>
            <person name="Martins A.C."/>
            <person name="de Souza S.S."/>
            <person name="Catta-Preta C.M."/>
            <person name="Silva R."/>
            <person name="Klein C.C."/>
            <person name="de Almeida L.G."/>
            <person name="de Lima Cunha O."/>
            <person name="Ciapina L.P."/>
            <person name="Brocchi M."/>
            <person name="Colabardini A.C."/>
            <person name="de Araujo Lima B."/>
            <person name="Machado C.R."/>
            <person name="de Almeida Soares C.M."/>
            <person name="Probst C.M."/>
            <person name="de Menezes C.B."/>
            <person name="Thompson C.E."/>
            <person name="Bartholomeu D.C."/>
            <person name="Gradia D.F."/>
            <person name="Pavoni D.P."/>
            <person name="Grisard E.C."/>
            <person name="Fantinatti-Garboggini F."/>
            <person name="Marchini F.K."/>
            <person name="Rodrigues-Luiz G.F."/>
            <person name="Wagner G."/>
            <person name="Goldman G.H."/>
            <person name="Fietto J.L."/>
            <person name="Elias M.C."/>
            <person name="Goldman M.H."/>
            <person name="Sagot M.F."/>
            <person name="Pereira M."/>
            <person name="Stoco P.H."/>
            <person name="de Mendonca-Neto R.P."/>
            <person name="Teixeira S.M."/>
            <person name="Maciel T.E."/>
            <person name="de Oliveira Mendes T.A."/>
            <person name="Urmenyi T.P."/>
            <person name="de Souza W."/>
            <person name="Schenkman S."/>
            <person name="de Vasconcelos A.T."/>
        </authorList>
    </citation>
    <scope>NUCLEOTIDE SEQUENCE [LARGE SCALE GENOMIC DNA]</scope>
</reference>
<keyword evidence="8" id="KW-0645">Protease</keyword>
<comment type="function">
    <text evidence="8">Probable subunit of the gamma-secretase complex, an endoprotease complex that catalyzes the intramembrane cleavage of integral membrane proteins such as Notch receptors.</text>
</comment>
<reference evidence="9" key="2">
    <citation type="submission" date="2013-03" db="EMBL/GenBank/DDBJ databases">
        <authorList>
            <person name="Motta M.C.M."/>
            <person name="Martins A.C.A."/>
            <person name="Preta C.M.C.C."/>
            <person name="Silva R."/>
            <person name="de Souza S.S."/>
            <person name="Klein C.C."/>
            <person name="de Almeida L.G.P."/>
            <person name="Cunha O.L."/>
            <person name="Colabardini A.C."/>
            <person name="Lima B.A."/>
            <person name="Machado C.R."/>
            <person name="Soares C.M.A."/>
            <person name="de Menezes C.B.A."/>
            <person name="Bartolomeu D.C."/>
            <person name="Grisard E.C."/>
            <person name="Fantinatti-Garboggini F."/>
            <person name="Rodrigues-Luiz G.F."/>
            <person name="Wagner G."/>
            <person name="Goldman G.H."/>
            <person name="Fietto J.L.R."/>
            <person name="Ciapina L.P."/>
            <person name="Brocchi M."/>
            <person name="Elias M.C."/>
            <person name="Goldman M.H.S."/>
            <person name="Sagot M.-F."/>
            <person name="Pereira M."/>
            <person name="Stoco P.H."/>
            <person name="Teixeira S.M.R."/>
            <person name="de Mendonca-Neto R.P."/>
            <person name="Maciel T.E.F."/>
            <person name="Mendes T.A.O."/>
            <person name="Urmenyi T.P."/>
            <person name="Teixeira M.M.G."/>
            <person name="de Camargo E.F.P."/>
            <person name="de Sousa W."/>
            <person name="Schenkman S."/>
            <person name="de Vasconcelos A.T.R."/>
        </authorList>
    </citation>
    <scope>NUCLEOTIDE SEQUENCE</scope>
</reference>
<dbReference type="OrthoDB" id="432970at2759"/>
<evidence type="ECO:0000256" key="5">
    <source>
        <dbReference type="ARBA" id="ARBA00022989"/>
    </source>
</evidence>
<dbReference type="GO" id="GO:0000139">
    <property type="term" value="C:Golgi membrane"/>
    <property type="evidence" value="ECO:0007669"/>
    <property type="project" value="UniProtKB-SubCell"/>
</dbReference>
<dbReference type="InterPro" id="IPR006639">
    <property type="entry name" value="Preselin/SPP"/>
</dbReference>
<dbReference type="SMART" id="SM00730">
    <property type="entry name" value="PSN"/>
    <property type="match status" value="1"/>
</dbReference>
<evidence type="ECO:0000313" key="9">
    <source>
        <dbReference type="EMBL" id="EPY31463.1"/>
    </source>
</evidence>
<feature type="transmembrane region" description="Helical" evidence="8">
    <location>
        <begin position="69"/>
        <end position="89"/>
    </location>
</feature>
<comment type="subunit">
    <text evidence="8">Homodimer.</text>
</comment>
<dbReference type="InterPro" id="IPR001108">
    <property type="entry name" value="Peptidase_A22A"/>
</dbReference>
<evidence type="ECO:0000256" key="4">
    <source>
        <dbReference type="ARBA" id="ARBA00022976"/>
    </source>
</evidence>
<accession>S9URD1</accession>
<evidence type="ECO:0000256" key="7">
    <source>
        <dbReference type="ARBA" id="ARBA00023136"/>
    </source>
</evidence>
<evidence type="ECO:0000256" key="2">
    <source>
        <dbReference type="ARBA" id="ARBA00022692"/>
    </source>
</evidence>
<feature type="transmembrane region" description="Helical" evidence="8">
    <location>
        <begin position="179"/>
        <end position="198"/>
    </location>
</feature>
<keyword evidence="11" id="KW-1185">Reference proteome</keyword>
<feature type="transmembrane region" description="Helical" evidence="8">
    <location>
        <begin position="157"/>
        <end position="173"/>
    </location>
</feature>
<sequence length="349" mass="38069">MKGTPDELCRVMGHRFVSLIVPVIITIVSVVWSCTYLSPLYLDGSDSTIHLVFNESGSSSIVDKAGASILNALVIIGVIVLLTFIILALYKCNCGFVLYAWLMFSAASTFFLQAWLWVDLVFSLFQIPCDFVTMGIFILNFGVVGVLSLFYYSHPMLAQFYLIVVSVLIAWLLTAVPEWTTWCLLLGLAVYDIVAVLCPGGPLKMLIDSANARNEPIPGFVYDSANTVAVAVERPSRGAADGNGDASTSPLLRTLRNSTPFKLGLGDFIFYGLLVGRASFSGFVTWTFCLVAILSGMVGTLTILFLYKDSLRALPALPFSIFVGTGFFLLCLWGATVLESYVIKFTLVL</sequence>
<dbReference type="EMBL" id="ATMH01001755">
    <property type="protein sequence ID" value="EPY34216.1"/>
    <property type="molecule type" value="Genomic_DNA"/>
</dbReference>
<keyword evidence="2 8" id="KW-0812">Transmembrane</keyword>
<keyword evidence="7 8" id="KW-0472">Membrane</keyword>
<feature type="transmembrane region" description="Helical" evidence="8">
    <location>
        <begin position="16"/>
        <end position="38"/>
    </location>
</feature>
<feature type="transmembrane region" description="Helical" evidence="8">
    <location>
        <begin position="319"/>
        <end position="343"/>
    </location>
</feature>
<dbReference type="PANTHER" id="PTHR10202:SF13">
    <property type="entry name" value="PRESENILIN HOMOLOG"/>
    <property type="match status" value="1"/>
</dbReference>
<keyword evidence="4 8" id="KW-0914">Notch signaling pathway</keyword>
<name>S9URD1_9TRYP</name>
<organism evidence="9 11">
    <name type="scientific">Strigomonas culicis</name>
    <dbReference type="NCBI Taxonomy" id="28005"/>
    <lineage>
        <taxon>Eukaryota</taxon>
        <taxon>Discoba</taxon>
        <taxon>Euglenozoa</taxon>
        <taxon>Kinetoplastea</taxon>
        <taxon>Metakinetoplastina</taxon>
        <taxon>Trypanosomatida</taxon>
        <taxon>Trypanosomatidae</taxon>
        <taxon>Strigomonadinae</taxon>
        <taxon>Strigomonas</taxon>
    </lineage>
</organism>
<evidence type="ECO:0000256" key="6">
    <source>
        <dbReference type="ARBA" id="ARBA00023034"/>
    </source>
</evidence>
<keyword evidence="3 8" id="KW-0256">Endoplasmic reticulum</keyword>
<dbReference type="GO" id="GO:0005789">
    <property type="term" value="C:endoplasmic reticulum membrane"/>
    <property type="evidence" value="ECO:0007669"/>
    <property type="project" value="UniProtKB-SubCell"/>
</dbReference>
<proteinExistence type="inferred from homology"/>
<dbReference type="GO" id="GO:0070765">
    <property type="term" value="C:gamma-secretase complex"/>
    <property type="evidence" value="ECO:0007669"/>
    <property type="project" value="TreeGrafter"/>
</dbReference>
<dbReference type="InterPro" id="IPR042524">
    <property type="entry name" value="Presenilin_C"/>
</dbReference>
<dbReference type="GO" id="GO:0007219">
    <property type="term" value="P:Notch signaling pathway"/>
    <property type="evidence" value="ECO:0007669"/>
    <property type="project" value="UniProtKB-KW"/>
</dbReference>
<evidence type="ECO:0000256" key="8">
    <source>
        <dbReference type="RuleBase" id="RU361148"/>
    </source>
</evidence>
<keyword evidence="5 8" id="KW-1133">Transmembrane helix</keyword>
<evidence type="ECO:0000313" key="11">
    <source>
        <dbReference type="Proteomes" id="UP000015354"/>
    </source>
</evidence>
<feature type="transmembrane region" description="Helical" evidence="8">
    <location>
        <begin position="124"/>
        <end position="150"/>
    </location>
</feature>
<dbReference type="EMBL" id="ATMH01003443">
    <property type="protein sequence ID" value="EPY31463.1"/>
    <property type="molecule type" value="Genomic_DNA"/>
</dbReference>
<feature type="transmembrane region" description="Helical" evidence="8">
    <location>
        <begin position="284"/>
        <end position="307"/>
    </location>
</feature>
<evidence type="ECO:0000256" key="1">
    <source>
        <dbReference type="ARBA" id="ARBA00008604"/>
    </source>
</evidence>
<keyword evidence="8" id="KW-0378">Hydrolase</keyword>
<evidence type="ECO:0000256" key="3">
    <source>
        <dbReference type="ARBA" id="ARBA00022824"/>
    </source>
</evidence>